<protein>
    <recommendedName>
        <fullName evidence="3">DUF3841 domain-containing protein</fullName>
    </recommendedName>
</protein>
<evidence type="ECO:0000313" key="1">
    <source>
        <dbReference type="EMBL" id="PSV00573.1"/>
    </source>
</evidence>
<organism evidence="1 2">
    <name type="scientific">Photobacterium kishitanii</name>
    <dbReference type="NCBI Taxonomy" id="318456"/>
    <lineage>
        <taxon>Bacteria</taxon>
        <taxon>Pseudomonadati</taxon>
        <taxon>Pseudomonadota</taxon>
        <taxon>Gammaproteobacteria</taxon>
        <taxon>Vibrionales</taxon>
        <taxon>Vibrionaceae</taxon>
        <taxon>Photobacterium</taxon>
    </lineage>
</organism>
<sequence length="187" mass="21623">MKAWSIISRDAFKILKAHGVLTCNNVNLTQASETRWFSVAYQYMREAMKKKGLKPDNEKQYPLWVWTERSGEKGAEPNYLSDESFDSILLELEIPESELLQSSFELWEAVLNGVNFNKHWNDESASSLNEITESWSCVFNIDSYVEGYSPITLDDRNTQATCWKLTKEHVVKWRRYGINASSAKPLI</sequence>
<evidence type="ECO:0008006" key="3">
    <source>
        <dbReference type="Google" id="ProtNLM"/>
    </source>
</evidence>
<evidence type="ECO:0000313" key="2">
    <source>
        <dbReference type="Proteomes" id="UP000241426"/>
    </source>
</evidence>
<gene>
    <name evidence="1" type="ORF">C9J27_05405</name>
</gene>
<name>A0A2T3KLN8_9GAMM</name>
<proteinExistence type="predicted"/>
<accession>A0A2T3KLN8</accession>
<dbReference type="EMBL" id="PYNF01000003">
    <property type="protein sequence ID" value="PSV00573.1"/>
    <property type="molecule type" value="Genomic_DNA"/>
</dbReference>
<comment type="caution">
    <text evidence="1">The sequence shown here is derived from an EMBL/GenBank/DDBJ whole genome shotgun (WGS) entry which is preliminary data.</text>
</comment>
<dbReference type="Proteomes" id="UP000241426">
    <property type="component" value="Unassembled WGS sequence"/>
</dbReference>
<dbReference type="Pfam" id="PF12952">
    <property type="entry name" value="DUF3841"/>
    <property type="match status" value="1"/>
</dbReference>
<dbReference type="InterPro" id="IPR024211">
    <property type="entry name" value="DUF3841"/>
</dbReference>
<reference evidence="1 2" key="1">
    <citation type="submission" date="2018-01" db="EMBL/GenBank/DDBJ databases">
        <title>Whole genome sequencing of Histamine producing bacteria.</title>
        <authorList>
            <person name="Butler K."/>
        </authorList>
    </citation>
    <scope>NUCLEOTIDE SEQUENCE [LARGE SCALE GENOMIC DNA]</scope>
    <source>
        <strain evidence="1 2">FS-7.2</strain>
    </source>
</reference>
<dbReference type="RefSeq" id="WP_107289203.1">
    <property type="nucleotide sequence ID" value="NZ_PYNF01000003.1"/>
</dbReference>
<dbReference type="AlphaFoldDB" id="A0A2T3KLN8"/>